<organism evidence="1 2">
    <name type="scientific">Apiospora rasikravindrae</name>
    <dbReference type="NCBI Taxonomy" id="990691"/>
    <lineage>
        <taxon>Eukaryota</taxon>
        <taxon>Fungi</taxon>
        <taxon>Dikarya</taxon>
        <taxon>Ascomycota</taxon>
        <taxon>Pezizomycotina</taxon>
        <taxon>Sordariomycetes</taxon>
        <taxon>Xylariomycetidae</taxon>
        <taxon>Amphisphaeriales</taxon>
        <taxon>Apiosporaceae</taxon>
        <taxon>Apiospora</taxon>
    </lineage>
</organism>
<gene>
    <name evidence="1" type="ORF">PG993_004319</name>
</gene>
<reference evidence="1 2" key="1">
    <citation type="submission" date="2023-01" db="EMBL/GenBank/DDBJ databases">
        <title>Analysis of 21 Apiospora genomes using comparative genomics revels a genus with tremendous synthesis potential of carbohydrate active enzymes and secondary metabolites.</title>
        <authorList>
            <person name="Sorensen T."/>
        </authorList>
    </citation>
    <scope>NUCLEOTIDE SEQUENCE [LARGE SCALE GENOMIC DNA]</scope>
    <source>
        <strain evidence="1 2">CBS 33761</strain>
    </source>
</reference>
<dbReference type="Proteomes" id="UP001444661">
    <property type="component" value="Unassembled WGS sequence"/>
</dbReference>
<dbReference type="EMBL" id="JAQQWK010000003">
    <property type="protein sequence ID" value="KAK8044295.1"/>
    <property type="molecule type" value="Genomic_DNA"/>
</dbReference>
<keyword evidence="2" id="KW-1185">Reference proteome</keyword>
<proteinExistence type="predicted"/>
<evidence type="ECO:0000313" key="1">
    <source>
        <dbReference type="EMBL" id="KAK8044295.1"/>
    </source>
</evidence>
<protein>
    <submittedName>
        <fullName evidence="1">Uncharacterized protein</fullName>
    </submittedName>
</protein>
<accession>A0ABR1TCE6</accession>
<name>A0ABR1TCE6_9PEZI</name>
<sequence length="80" mass="9216">MQFARHCSSATFAVQSFVQHAPEREILERGTVYRYLCVGSIVELEESARLYFLERHGAMLKGQTTVGELVMSNWMNGMEW</sequence>
<comment type="caution">
    <text evidence="1">The sequence shown here is derived from an EMBL/GenBank/DDBJ whole genome shotgun (WGS) entry which is preliminary data.</text>
</comment>
<evidence type="ECO:0000313" key="2">
    <source>
        <dbReference type="Proteomes" id="UP001444661"/>
    </source>
</evidence>